<dbReference type="AlphaFoldDB" id="A0A915HQD0"/>
<evidence type="ECO:0000313" key="1">
    <source>
        <dbReference type="Proteomes" id="UP000887565"/>
    </source>
</evidence>
<accession>A0A915HQD0</accession>
<protein>
    <submittedName>
        <fullName evidence="2">Uncharacterized protein</fullName>
    </submittedName>
</protein>
<proteinExistence type="predicted"/>
<sequence>MPAAAGVTTSAAAHDVQHCPEIWDDCCHPIECSEALKVDVFERVWTLGVCLYRMGGAKKRKWDSPKNALTSFPRRSMVPLIDGRTLLATLLWNTKRWEIASYVPITPGFARRRRWWTWYLGQRTTILLNVFLLTNVQFSHDPTRQL</sequence>
<reference evidence="2" key="1">
    <citation type="submission" date="2022-11" db="UniProtKB">
        <authorList>
            <consortium name="WormBaseParasite"/>
        </authorList>
    </citation>
    <scope>IDENTIFICATION</scope>
</reference>
<keyword evidence="1" id="KW-1185">Reference proteome</keyword>
<dbReference type="WBParaSite" id="nRc.2.0.1.t03924-RA">
    <property type="protein sequence ID" value="nRc.2.0.1.t03924-RA"/>
    <property type="gene ID" value="nRc.2.0.1.g03924"/>
</dbReference>
<dbReference type="Proteomes" id="UP000887565">
    <property type="component" value="Unplaced"/>
</dbReference>
<organism evidence="1 2">
    <name type="scientific">Romanomermis culicivorax</name>
    <name type="common">Nematode worm</name>
    <dbReference type="NCBI Taxonomy" id="13658"/>
    <lineage>
        <taxon>Eukaryota</taxon>
        <taxon>Metazoa</taxon>
        <taxon>Ecdysozoa</taxon>
        <taxon>Nematoda</taxon>
        <taxon>Enoplea</taxon>
        <taxon>Dorylaimia</taxon>
        <taxon>Mermithida</taxon>
        <taxon>Mermithoidea</taxon>
        <taxon>Mermithidae</taxon>
        <taxon>Romanomermis</taxon>
    </lineage>
</organism>
<evidence type="ECO:0000313" key="2">
    <source>
        <dbReference type="WBParaSite" id="nRc.2.0.1.t03924-RA"/>
    </source>
</evidence>
<name>A0A915HQD0_ROMCU</name>